<dbReference type="EMBL" id="FORA01000003">
    <property type="protein sequence ID" value="SFJ35029.1"/>
    <property type="molecule type" value="Genomic_DNA"/>
</dbReference>
<dbReference type="RefSeq" id="WP_139212361.1">
    <property type="nucleotide sequence ID" value="NZ_FORA01000003.1"/>
</dbReference>
<gene>
    <name evidence="1" type="ORF">SAMN04488095_2596</name>
</gene>
<proteinExistence type="predicted"/>
<accession>A0A1I3QND2</accession>
<evidence type="ECO:0000313" key="1">
    <source>
        <dbReference type="EMBL" id="SFJ35029.1"/>
    </source>
</evidence>
<protein>
    <submittedName>
        <fullName evidence="1">Uncharacterized protein</fullName>
    </submittedName>
</protein>
<evidence type="ECO:0000313" key="2">
    <source>
        <dbReference type="Proteomes" id="UP000199110"/>
    </source>
</evidence>
<dbReference type="AlphaFoldDB" id="A0A1I3QND2"/>
<dbReference type="STRING" id="390807.SAMN04488095_2596"/>
<sequence length="189" mass="20852">MTPPTRGFVRTARAAVFLGLAFAAGLVVRGAFVPAVPQTLHISGDGADQLAEGLFVWRGPDRAADPAFADMQVIALRRWQNLDGLTDLRRLCGVACNGEAPVVLLRRPSLNGMTKVLFIDMGAHGAGSMLDRGEPIPEYLLSCIVQEIWLQWRDEGWKITKCDVQESVDVWRPRLWTPQPPWPGILRGL</sequence>
<reference evidence="1 2" key="1">
    <citation type="submission" date="2016-10" db="EMBL/GenBank/DDBJ databases">
        <authorList>
            <person name="de Groot N.N."/>
        </authorList>
    </citation>
    <scope>NUCLEOTIDE SEQUENCE [LARGE SCALE GENOMIC DNA]</scope>
    <source>
        <strain evidence="1 2">DSM 19073</strain>
    </source>
</reference>
<dbReference type="Proteomes" id="UP000199110">
    <property type="component" value="Unassembled WGS sequence"/>
</dbReference>
<organism evidence="1 2">
    <name type="scientific">Jannaschia pohangensis</name>
    <dbReference type="NCBI Taxonomy" id="390807"/>
    <lineage>
        <taxon>Bacteria</taxon>
        <taxon>Pseudomonadati</taxon>
        <taxon>Pseudomonadota</taxon>
        <taxon>Alphaproteobacteria</taxon>
        <taxon>Rhodobacterales</taxon>
        <taxon>Roseobacteraceae</taxon>
        <taxon>Jannaschia</taxon>
    </lineage>
</organism>
<keyword evidence="2" id="KW-1185">Reference proteome</keyword>
<name>A0A1I3QND2_9RHOB</name>
<dbReference type="OrthoDB" id="7659246at2"/>